<name>A0ABQ9IDI4_9NEOP</name>
<feature type="compositionally biased region" description="Polar residues" evidence="1">
    <location>
        <begin position="172"/>
        <end position="182"/>
    </location>
</feature>
<proteinExistence type="predicted"/>
<reference evidence="2 3" key="1">
    <citation type="submission" date="2023-02" db="EMBL/GenBank/DDBJ databases">
        <title>LHISI_Scaffold_Assembly.</title>
        <authorList>
            <person name="Stuart O.P."/>
            <person name="Cleave R."/>
            <person name="Magrath M.J.L."/>
            <person name="Mikheyev A.S."/>
        </authorList>
    </citation>
    <scope>NUCLEOTIDE SEQUENCE [LARGE SCALE GENOMIC DNA]</scope>
    <source>
        <strain evidence="2">Daus_M_001</strain>
        <tissue evidence="2">Leg muscle</tissue>
    </source>
</reference>
<gene>
    <name evidence="2" type="ORF">PR048_006549</name>
</gene>
<dbReference type="PANTHER" id="PTHR10773">
    <property type="entry name" value="DNA-DIRECTED RNA POLYMERASES I, II, AND III SUBUNIT RPABC2"/>
    <property type="match status" value="1"/>
</dbReference>
<comment type="caution">
    <text evidence="2">The sequence shown here is derived from an EMBL/GenBank/DDBJ whole genome shotgun (WGS) entry which is preliminary data.</text>
</comment>
<dbReference type="EMBL" id="JARBHB010000002">
    <property type="protein sequence ID" value="KAJ8893948.1"/>
    <property type="molecule type" value="Genomic_DNA"/>
</dbReference>
<evidence type="ECO:0000256" key="1">
    <source>
        <dbReference type="SAM" id="MobiDB-lite"/>
    </source>
</evidence>
<accession>A0ABQ9IDI4</accession>
<evidence type="ECO:0000313" key="3">
    <source>
        <dbReference type="Proteomes" id="UP001159363"/>
    </source>
</evidence>
<dbReference type="Proteomes" id="UP001159363">
    <property type="component" value="Chromosome 2"/>
</dbReference>
<feature type="region of interest" description="Disordered" evidence="1">
    <location>
        <begin position="153"/>
        <end position="182"/>
    </location>
</feature>
<organism evidence="2 3">
    <name type="scientific">Dryococelus australis</name>
    <dbReference type="NCBI Taxonomy" id="614101"/>
    <lineage>
        <taxon>Eukaryota</taxon>
        <taxon>Metazoa</taxon>
        <taxon>Ecdysozoa</taxon>
        <taxon>Arthropoda</taxon>
        <taxon>Hexapoda</taxon>
        <taxon>Insecta</taxon>
        <taxon>Pterygota</taxon>
        <taxon>Neoptera</taxon>
        <taxon>Polyneoptera</taxon>
        <taxon>Phasmatodea</taxon>
        <taxon>Verophasmatodea</taxon>
        <taxon>Anareolatae</taxon>
        <taxon>Phasmatidae</taxon>
        <taxon>Eurycanthinae</taxon>
        <taxon>Dryococelus</taxon>
    </lineage>
</organism>
<dbReference type="PANTHER" id="PTHR10773:SF19">
    <property type="match status" value="1"/>
</dbReference>
<feature type="compositionally biased region" description="Basic residues" evidence="1">
    <location>
        <begin position="161"/>
        <end position="171"/>
    </location>
</feature>
<protein>
    <submittedName>
        <fullName evidence="2">Uncharacterized protein</fullName>
    </submittedName>
</protein>
<evidence type="ECO:0000313" key="2">
    <source>
        <dbReference type="EMBL" id="KAJ8893948.1"/>
    </source>
</evidence>
<sequence>MDEIHPTYSYKKEGSQRSPNAAYRFVVDGHRIHVCKNFFTKTMDIITGVIEEDFRAKHKNQKEIAETFVQDITDHINSFPRIYSQYCRKGIDRDFIDEGLDIWQMYRLYVEECQAEPSKLVALKHNFFPPKERSVITMYFIRKQFTRRKIQLQQKYDDHPKKKSFQRKLRRTTLQQEGKNHL</sequence>
<keyword evidence="3" id="KW-1185">Reference proteome</keyword>